<dbReference type="GO" id="GO:0003677">
    <property type="term" value="F:DNA binding"/>
    <property type="evidence" value="ECO:0007669"/>
    <property type="project" value="InterPro"/>
</dbReference>
<feature type="domain" description="HTH cro/C1-type" evidence="2">
    <location>
        <begin position="84"/>
        <end position="139"/>
    </location>
</feature>
<keyword evidence="4" id="KW-1185">Reference proteome</keyword>
<dbReference type="SUPFAM" id="SSF47413">
    <property type="entry name" value="lambda repressor-like DNA-binding domains"/>
    <property type="match status" value="1"/>
</dbReference>
<reference evidence="3 4" key="1">
    <citation type="journal article" date="2013" name="PLoS ONE">
        <title>Cultivation and Complete Genome Sequencing of Gloeobacter kilaueensis sp. nov., from a Lava Cave in Kilauea Caldera, Hawai'i.</title>
        <authorList>
            <person name="Saw J.H."/>
            <person name="Schatz M."/>
            <person name="Brown M.V."/>
            <person name="Kunkel D.D."/>
            <person name="Foster J.S."/>
            <person name="Shick H."/>
            <person name="Christensen S."/>
            <person name="Hou S."/>
            <person name="Wan X."/>
            <person name="Donachie S.P."/>
        </authorList>
    </citation>
    <scope>NUCLEOTIDE SEQUENCE [LARGE SCALE GENOMIC DNA]</scope>
    <source>
        <strain evidence="4">JS</strain>
    </source>
</reference>
<dbReference type="eggNOG" id="COG1476">
    <property type="taxonomic scope" value="Bacteria"/>
</dbReference>
<evidence type="ECO:0000313" key="3">
    <source>
        <dbReference type="EMBL" id="AGY56422.1"/>
    </source>
</evidence>
<dbReference type="RefSeq" id="WP_023171426.1">
    <property type="nucleotide sequence ID" value="NC_022600.1"/>
</dbReference>
<accession>U5QBZ4</accession>
<keyword evidence="1" id="KW-0175">Coiled coil</keyword>
<dbReference type="HOGENOM" id="CLU_131393_1_0_3"/>
<dbReference type="EMBL" id="CP003587">
    <property type="protein sequence ID" value="AGY56422.1"/>
    <property type="molecule type" value="Genomic_DNA"/>
</dbReference>
<dbReference type="InterPro" id="IPR001387">
    <property type="entry name" value="Cro/C1-type_HTH"/>
</dbReference>
<dbReference type="KEGG" id="glj:GKIL_0175"/>
<dbReference type="Gene3D" id="1.10.260.40">
    <property type="entry name" value="lambda repressor-like DNA-binding domains"/>
    <property type="match status" value="1"/>
</dbReference>
<dbReference type="CDD" id="cd00093">
    <property type="entry name" value="HTH_XRE"/>
    <property type="match status" value="1"/>
</dbReference>
<dbReference type="PROSITE" id="PS50943">
    <property type="entry name" value="HTH_CROC1"/>
    <property type="match status" value="1"/>
</dbReference>
<organism evidence="3 4">
    <name type="scientific">Gloeobacter kilaueensis (strain ATCC BAA-2537 / CCAP 1431/1 / ULC 316 / JS1)</name>
    <dbReference type="NCBI Taxonomy" id="1183438"/>
    <lineage>
        <taxon>Bacteria</taxon>
        <taxon>Bacillati</taxon>
        <taxon>Cyanobacteriota</taxon>
        <taxon>Cyanophyceae</taxon>
        <taxon>Gloeobacterales</taxon>
        <taxon>Gloeobacteraceae</taxon>
        <taxon>Gloeobacter</taxon>
    </lineage>
</organism>
<evidence type="ECO:0000313" key="4">
    <source>
        <dbReference type="Proteomes" id="UP000017396"/>
    </source>
</evidence>
<dbReference type="Proteomes" id="UP000017396">
    <property type="component" value="Chromosome"/>
</dbReference>
<evidence type="ECO:0000259" key="2">
    <source>
        <dbReference type="PROSITE" id="PS50943"/>
    </source>
</evidence>
<dbReference type="STRING" id="1183438.GKIL_0175"/>
<dbReference type="InterPro" id="IPR010982">
    <property type="entry name" value="Lambda_DNA-bd_dom_sf"/>
</dbReference>
<protein>
    <recommendedName>
        <fullName evidence="2">HTH cro/C1-type domain-containing protein</fullName>
    </recommendedName>
</protein>
<evidence type="ECO:0000256" key="1">
    <source>
        <dbReference type="SAM" id="Coils"/>
    </source>
</evidence>
<feature type="coiled-coil region" evidence="1">
    <location>
        <begin position="37"/>
        <end position="67"/>
    </location>
</feature>
<sequence>MIIDDQQYQLTGEWLKRFQKELTELQGRVPDTTLLSEKLFESRKGALESQIQQLQEQLDEYDHLRSSQVFSLQIASLEELGIALIKARIVAGWTHEQLAGKLGWSEAQVLTNERSEYQNASLGELMAVARALEVDAAIHLAIA</sequence>
<gene>
    <name evidence="3" type="ORF">GKIL_0175</name>
</gene>
<dbReference type="OrthoDB" id="458956at2"/>
<proteinExistence type="predicted"/>
<dbReference type="AlphaFoldDB" id="U5QBZ4"/>
<name>U5QBZ4_GLOK1</name>